<reference evidence="11" key="1">
    <citation type="submission" date="2021-02" db="EMBL/GenBank/DDBJ databases">
        <authorList>
            <person name="Nowell W R."/>
        </authorList>
    </citation>
    <scope>NUCLEOTIDE SEQUENCE</scope>
</reference>
<dbReference type="InterPro" id="IPR034294">
    <property type="entry name" value="Aquaporin_transptr"/>
</dbReference>
<dbReference type="Pfam" id="PF00230">
    <property type="entry name" value="MIP"/>
    <property type="match status" value="1"/>
</dbReference>
<comment type="similarity">
    <text evidence="2 8">Belongs to the MIP/aquaporin (TC 1.A.8) family.</text>
</comment>
<dbReference type="Proteomes" id="UP000663832">
    <property type="component" value="Unassembled WGS sequence"/>
</dbReference>
<evidence type="ECO:0008006" key="14">
    <source>
        <dbReference type="Google" id="ProtNLM"/>
    </source>
</evidence>
<dbReference type="Proteomes" id="UP000663877">
    <property type="component" value="Unassembled WGS sequence"/>
</dbReference>
<evidence type="ECO:0000256" key="5">
    <source>
        <dbReference type="ARBA" id="ARBA00022692"/>
    </source>
</evidence>
<feature type="transmembrane region" description="Helical" evidence="9">
    <location>
        <begin position="290"/>
        <end position="311"/>
    </location>
</feature>
<evidence type="ECO:0000256" key="1">
    <source>
        <dbReference type="ARBA" id="ARBA00004651"/>
    </source>
</evidence>
<evidence type="ECO:0000313" key="10">
    <source>
        <dbReference type="EMBL" id="CAF0741565.1"/>
    </source>
</evidence>
<dbReference type="CDD" id="cd00333">
    <property type="entry name" value="MIP"/>
    <property type="match status" value="1"/>
</dbReference>
<dbReference type="PRINTS" id="PR00783">
    <property type="entry name" value="MINTRINSICP"/>
</dbReference>
<evidence type="ECO:0000256" key="9">
    <source>
        <dbReference type="SAM" id="Phobius"/>
    </source>
</evidence>
<keyword evidence="7 9" id="KW-0472">Membrane</keyword>
<dbReference type="GO" id="GO:0015250">
    <property type="term" value="F:water channel activity"/>
    <property type="evidence" value="ECO:0007669"/>
    <property type="project" value="TreeGrafter"/>
</dbReference>
<evidence type="ECO:0000256" key="8">
    <source>
        <dbReference type="RuleBase" id="RU000477"/>
    </source>
</evidence>
<dbReference type="Gene3D" id="1.20.1080.10">
    <property type="entry name" value="Glycerol uptake facilitator protein"/>
    <property type="match status" value="1"/>
</dbReference>
<dbReference type="PROSITE" id="PS00221">
    <property type="entry name" value="MIP"/>
    <property type="match status" value="1"/>
</dbReference>
<dbReference type="NCBIfam" id="TIGR00861">
    <property type="entry name" value="MIP"/>
    <property type="match status" value="1"/>
</dbReference>
<comment type="subcellular location">
    <subcellularLocation>
        <location evidence="1">Cell membrane</location>
        <topology evidence="1">Multi-pass membrane protein</topology>
    </subcellularLocation>
</comment>
<dbReference type="AlphaFoldDB" id="A0A813PIC6"/>
<dbReference type="GO" id="GO:0005886">
    <property type="term" value="C:plasma membrane"/>
    <property type="evidence" value="ECO:0007669"/>
    <property type="project" value="UniProtKB-SubCell"/>
</dbReference>
<feature type="transmembrane region" description="Helical" evidence="9">
    <location>
        <begin position="215"/>
        <end position="237"/>
    </location>
</feature>
<evidence type="ECO:0000313" key="13">
    <source>
        <dbReference type="Proteomes" id="UP000663877"/>
    </source>
</evidence>
<dbReference type="SUPFAM" id="SSF81338">
    <property type="entry name" value="Aquaporin-like"/>
    <property type="match status" value="1"/>
</dbReference>
<evidence type="ECO:0000256" key="4">
    <source>
        <dbReference type="ARBA" id="ARBA00022475"/>
    </source>
</evidence>
<name>A0A813PIC6_9BILA</name>
<dbReference type="EMBL" id="CAJNOM010000003">
    <property type="protein sequence ID" value="CAF0741565.1"/>
    <property type="molecule type" value="Genomic_DNA"/>
</dbReference>
<dbReference type="EMBL" id="CAJNOI010000006">
    <property type="protein sequence ID" value="CAF0753333.1"/>
    <property type="molecule type" value="Genomic_DNA"/>
</dbReference>
<evidence type="ECO:0000256" key="2">
    <source>
        <dbReference type="ARBA" id="ARBA00006175"/>
    </source>
</evidence>
<protein>
    <recommendedName>
        <fullName evidence="14">Aquaporin</fullName>
    </recommendedName>
</protein>
<accession>A0A813PIC6</accession>
<feature type="transmembrane region" description="Helical" evidence="9">
    <location>
        <begin position="171"/>
        <end position="195"/>
    </location>
</feature>
<evidence type="ECO:0000256" key="7">
    <source>
        <dbReference type="ARBA" id="ARBA00023136"/>
    </source>
</evidence>
<dbReference type="InterPro" id="IPR022357">
    <property type="entry name" value="MIP_CS"/>
</dbReference>
<keyword evidence="6 9" id="KW-1133">Transmembrane helix</keyword>
<feature type="transmembrane region" description="Helical" evidence="9">
    <location>
        <begin position="249"/>
        <end position="270"/>
    </location>
</feature>
<keyword evidence="12" id="KW-1185">Reference proteome</keyword>
<evidence type="ECO:0000256" key="3">
    <source>
        <dbReference type="ARBA" id="ARBA00022448"/>
    </source>
</evidence>
<dbReference type="InterPro" id="IPR000425">
    <property type="entry name" value="MIP"/>
</dbReference>
<dbReference type="OrthoDB" id="3222at2759"/>
<keyword evidence="4" id="KW-1003">Cell membrane</keyword>
<organism evidence="11 13">
    <name type="scientific">Adineta steineri</name>
    <dbReference type="NCBI Taxonomy" id="433720"/>
    <lineage>
        <taxon>Eukaryota</taxon>
        <taxon>Metazoa</taxon>
        <taxon>Spiralia</taxon>
        <taxon>Gnathifera</taxon>
        <taxon>Rotifera</taxon>
        <taxon>Eurotatoria</taxon>
        <taxon>Bdelloidea</taxon>
        <taxon>Adinetida</taxon>
        <taxon>Adinetidae</taxon>
        <taxon>Adineta</taxon>
    </lineage>
</organism>
<evidence type="ECO:0000313" key="12">
    <source>
        <dbReference type="Proteomes" id="UP000663832"/>
    </source>
</evidence>
<feature type="transmembrane region" description="Helical" evidence="9">
    <location>
        <begin position="130"/>
        <end position="150"/>
    </location>
</feature>
<evidence type="ECO:0000313" key="11">
    <source>
        <dbReference type="EMBL" id="CAF0753333.1"/>
    </source>
</evidence>
<feature type="transmembrane region" description="Helical" evidence="9">
    <location>
        <begin position="105"/>
        <end position="124"/>
    </location>
</feature>
<evidence type="ECO:0000256" key="6">
    <source>
        <dbReference type="ARBA" id="ARBA00022989"/>
    </source>
</evidence>
<gene>
    <name evidence="11" type="ORF">BJG266_LOCUS2579</name>
    <name evidence="10" type="ORF">QVE165_LOCUS931</name>
</gene>
<keyword evidence="3 8" id="KW-0813">Transport</keyword>
<dbReference type="InterPro" id="IPR023271">
    <property type="entry name" value="Aquaporin-like"/>
</dbReference>
<dbReference type="PANTHER" id="PTHR19139">
    <property type="entry name" value="AQUAPORIN TRANSPORTER"/>
    <property type="match status" value="1"/>
</dbReference>
<keyword evidence="5 8" id="KW-0812">Transmembrane</keyword>
<comment type="caution">
    <text evidence="11">The sequence shown here is derived from an EMBL/GenBank/DDBJ whole genome shotgun (WGS) entry which is preliminary data.</text>
</comment>
<sequence length="329" mass="35301">MSFHPSASIDCHTTPMEILSPFIQETQDNQGRIRSNGGMGMRNIPERPRRSSFVTKSCCDYHTTSGQYIFRCPPTCLSKSCLHPNALCISQIATFAFYQALLSEFIGTMLLTLVCTSTGLPIASRSVPDLHGALAGGFVIATLVVGFGNISGAHFNPAVTVSFLVACEIDFVRAFCYICMQLLGGISGSCLLTLIAPSQTQGNLGLTTITPGVSISQAIIVEAIITFILCYTVHAICDKHRDDIGGSKALAVGLAIIVGCLFGGPYTGASMNPARSFGPATVMNSWENHWVYWVGPLSGSCIAAIMYTYIFRQQPQIVVTKDPNPRSPI</sequence>
<proteinExistence type="inferred from homology"/>
<dbReference type="PANTHER" id="PTHR19139:SF199">
    <property type="entry name" value="MIP17260P"/>
    <property type="match status" value="1"/>
</dbReference>